<dbReference type="PANTHER" id="PTHR30427">
    <property type="entry name" value="TRANSCRIPTIONAL ACTIVATOR PROTEIN LYSR"/>
    <property type="match status" value="1"/>
</dbReference>
<evidence type="ECO:0000259" key="5">
    <source>
        <dbReference type="PROSITE" id="PS50931"/>
    </source>
</evidence>
<gene>
    <name evidence="6" type="ORF">GCM10007301_34030</name>
</gene>
<evidence type="ECO:0000313" key="7">
    <source>
        <dbReference type="Proteomes" id="UP000606044"/>
    </source>
</evidence>
<keyword evidence="3" id="KW-0238">DNA-binding</keyword>
<keyword evidence="2" id="KW-0805">Transcription regulation</keyword>
<proteinExistence type="inferred from homology"/>
<dbReference type="SUPFAM" id="SSF53850">
    <property type="entry name" value="Periplasmic binding protein-like II"/>
    <property type="match status" value="1"/>
</dbReference>
<dbReference type="Gene3D" id="3.40.190.290">
    <property type="match status" value="1"/>
</dbReference>
<evidence type="ECO:0000256" key="1">
    <source>
        <dbReference type="ARBA" id="ARBA00009437"/>
    </source>
</evidence>
<reference evidence="6" key="1">
    <citation type="journal article" date="2014" name="Int. J. Syst. Evol. Microbiol.">
        <title>Complete genome sequence of Corynebacterium casei LMG S-19264T (=DSM 44701T), isolated from a smear-ripened cheese.</title>
        <authorList>
            <consortium name="US DOE Joint Genome Institute (JGI-PGF)"/>
            <person name="Walter F."/>
            <person name="Albersmeier A."/>
            <person name="Kalinowski J."/>
            <person name="Ruckert C."/>
        </authorList>
    </citation>
    <scope>NUCLEOTIDE SEQUENCE</scope>
    <source>
        <strain evidence="6">CCM 7897</strain>
    </source>
</reference>
<evidence type="ECO:0000313" key="6">
    <source>
        <dbReference type="EMBL" id="GGF71530.1"/>
    </source>
</evidence>
<evidence type="ECO:0000256" key="2">
    <source>
        <dbReference type="ARBA" id="ARBA00023015"/>
    </source>
</evidence>
<dbReference type="GO" id="GO:0043565">
    <property type="term" value="F:sequence-specific DNA binding"/>
    <property type="evidence" value="ECO:0007669"/>
    <property type="project" value="TreeGrafter"/>
</dbReference>
<dbReference type="PROSITE" id="PS50931">
    <property type="entry name" value="HTH_LYSR"/>
    <property type="match status" value="1"/>
</dbReference>
<organism evidence="6 7">
    <name type="scientific">Azorhizobium oxalatiphilum</name>
    <dbReference type="NCBI Taxonomy" id="980631"/>
    <lineage>
        <taxon>Bacteria</taxon>
        <taxon>Pseudomonadati</taxon>
        <taxon>Pseudomonadota</taxon>
        <taxon>Alphaproteobacteria</taxon>
        <taxon>Hyphomicrobiales</taxon>
        <taxon>Xanthobacteraceae</taxon>
        <taxon>Azorhizobium</taxon>
    </lineage>
</organism>
<evidence type="ECO:0000256" key="4">
    <source>
        <dbReference type="ARBA" id="ARBA00023163"/>
    </source>
</evidence>
<dbReference type="Proteomes" id="UP000606044">
    <property type="component" value="Unassembled WGS sequence"/>
</dbReference>
<accession>A0A917FEF7</accession>
<dbReference type="GO" id="GO:0010628">
    <property type="term" value="P:positive regulation of gene expression"/>
    <property type="evidence" value="ECO:0007669"/>
    <property type="project" value="TreeGrafter"/>
</dbReference>
<dbReference type="GO" id="GO:0003700">
    <property type="term" value="F:DNA-binding transcription factor activity"/>
    <property type="evidence" value="ECO:0007669"/>
    <property type="project" value="InterPro"/>
</dbReference>
<dbReference type="AlphaFoldDB" id="A0A917FEF7"/>
<dbReference type="InterPro" id="IPR005119">
    <property type="entry name" value="LysR_subst-bd"/>
</dbReference>
<evidence type="ECO:0000256" key="3">
    <source>
        <dbReference type="ARBA" id="ARBA00023125"/>
    </source>
</evidence>
<name>A0A917FEF7_9HYPH</name>
<feature type="domain" description="HTH lysR-type" evidence="5">
    <location>
        <begin position="1"/>
        <end position="46"/>
    </location>
</feature>
<dbReference type="Pfam" id="PF03466">
    <property type="entry name" value="LysR_substrate"/>
    <property type="match status" value="1"/>
</dbReference>
<protein>
    <submittedName>
        <fullName evidence="6">LysR family transcriptional regulator</fullName>
    </submittedName>
</protein>
<dbReference type="EMBL" id="BMCT01000005">
    <property type="protein sequence ID" value="GGF71530.1"/>
    <property type="molecule type" value="Genomic_DNA"/>
</dbReference>
<dbReference type="PANTHER" id="PTHR30427:SF1">
    <property type="entry name" value="TRANSCRIPTIONAL ACTIVATOR PROTEIN LYSR"/>
    <property type="match status" value="1"/>
</dbReference>
<keyword evidence="4" id="KW-0804">Transcription</keyword>
<dbReference type="Pfam" id="PF00126">
    <property type="entry name" value="HTH_1"/>
    <property type="match status" value="1"/>
</dbReference>
<comment type="similarity">
    <text evidence="1">Belongs to the LysR transcriptional regulatory family.</text>
</comment>
<dbReference type="InterPro" id="IPR000847">
    <property type="entry name" value="LysR_HTH_N"/>
</dbReference>
<comment type="caution">
    <text evidence="6">The sequence shown here is derived from an EMBL/GenBank/DDBJ whole genome shotgun (WGS) entry which is preliminary data.</text>
</comment>
<dbReference type="PRINTS" id="PR00039">
    <property type="entry name" value="HTHLYSR"/>
</dbReference>
<reference evidence="6" key="2">
    <citation type="submission" date="2020-09" db="EMBL/GenBank/DDBJ databases">
        <authorList>
            <person name="Sun Q."/>
            <person name="Sedlacek I."/>
        </authorList>
    </citation>
    <scope>NUCLEOTIDE SEQUENCE</scope>
    <source>
        <strain evidence="6">CCM 7897</strain>
    </source>
</reference>
<dbReference type="InterPro" id="IPR036388">
    <property type="entry name" value="WH-like_DNA-bd_sf"/>
</dbReference>
<sequence>MRHQTTVGAARDLHVSQPAVSNAIRHLEDQLGFPLFDRTGNRLVAREEAKLLYRESEGIFLLSRALNQTVEDLKADRRGHVRVVATPQLGHTVLPAALQDFLKDRPKVKAYMDINQSFNVLESVETAACDFGLAIGLEEELTHTFEMIPLGGAEMVCLLPVGHPLANLARIGPRDMVGHTLIGLDIRSRLGPLVRAAFRQEAVPYATDIEVRFSETACRFVEAGVGLTVVDSLTARGMAGGGSKSLIRPFDPPTKISASAVHLRSRPLSRVASRLIDCIRNQMADG</sequence>
<dbReference type="SUPFAM" id="SSF46785">
    <property type="entry name" value="Winged helix' DNA-binding domain"/>
    <property type="match status" value="1"/>
</dbReference>
<keyword evidence="7" id="KW-1185">Reference proteome</keyword>
<dbReference type="Gene3D" id="1.10.10.10">
    <property type="entry name" value="Winged helix-like DNA-binding domain superfamily/Winged helix DNA-binding domain"/>
    <property type="match status" value="1"/>
</dbReference>
<dbReference type="InterPro" id="IPR036390">
    <property type="entry name" value="WH_DNA-bd_sf"/>
</dbReference>